<proteinExistence type="predicted"/>
<dbReference type="PANTHER" id="PTHR32071">
    <property type="entry name" value="TRANSCRIPTIONAL REGULATORY PROTEIN"/>
    <property type="match status" value="1"/>
</dbReference>
<keyword evidence="2" id="KW-0067">ATP-binding</keyword>
<dbReference type="GO" id="GO:0006355">
    <property type="term" value="P:regulation of DNA-templated transcription"/>
    <property type="evidence" value="ECO:0007669"/>
    <property type="project" value="InterPro"/>
</dbReference>
<keyword evidence="1" id="KW-0547">Nucleotide-binding</keyword>
<keyword evidence="6" id="KW-0597">Phosphoprotein</keyword>
<dbReference type="NCBIfam" id="TIGR02915">
    <property type="entry name" value="PEP_resp_reg"/>
    <property type="match status" value="1"/>
</dbReference>
<dbReference type="Gene3D" id="1.10.8.60">
    <property type="match status" value="1"/>
</dbReference>
<evidence type="ECO:0000259" key="8">
    <source>
        <dbReference type="PROSITE" id="PS50110"/>
    </source>
</evidence>
<evidence type="ECO:0000256" key="5">
    <source>
        <dbReference type="ARBA" id="ARBA00023163"/>
    </source>
</evidence>
<dbReference type="InterPro" id="IPR025943">
    <property type="entry name" value="Sigma_54_int_dom_ATP-bd_2"/>
</dbReference>
<sequence>MNRLLIVDDNPEIRKQLKWGLSGDYSLLFAEDRKSALAHFQRYQPAVVLLDLGLPPAAEGVSEGMQTLEEILDRDPFCKVIVVTGRDEKDHALQAVSLGAHDFYAKPIDLTEIRVILQRVFYLARLEAENDRLQQEQQTCGRDSGLLGQCPQMLEVYKTVRKVATTDVPVLVLGESGSGKEMVARSIHCQGLRRDKPFVALNCGAIPETLLEAELFGHEKGAFTGAVKKVLGKIECAEGGTLFLDEIGEMSPALQVKLLRFLQDKIIQRVGGRADIPVDARIIAATNVDIHQAIENQSFREDLFYRISVVSIELPPLRERGDDILLLANLFLSRYAMEFNKRIRSFSTAAVRSLYEHDWPGNVRELENKVKRSVVMSDRSVISPDALGFSAPREDAESAREGVTAVPGEMDLNGLTLREARSLVERDLLLRVIEREQGNLARSAEMLGVSRPTLYDLIKKHGLPHLSQS</sequence>
<dbReference type="InterPro" id="IPR002078">
    <property type="entry name" value="Sigma_54_int"/>
</dbReference>
<evidence type="ECO:0000256" key="4">
    <source>
        <dbReference type="ARBA" id="ARBA00023125"/>
    </source>
</evidence>
<dbReference type="InterPro" id="IPR002197">
    <property type="entry name" value="HTH_Fis"/>
</dbReference>
<accession>A0A2K2H9I9</accession>
<evidence type="ECO:0000313" key="9">
    <source>
        <dbReference type="EMBL" id="PNU19985.1"/>
    </source>
</evidence>
<feature type="domain" description="Sigma-54 factor interaction" evidence="7">
    <location>
        <begin position="146"/>
        <end position="375"/>
    </location>
</feature>
<protein>
    <submittedName>
        <fullName evidence="9">PEP-CTERM-box response regulator transcription factor</fullName>
    </submittedName>
</protein>
<dbReference type="Gene3D" id="3.40.50.2300">
    <property type="match status" value="1"/>
</dbReference>
<dbReference type="PRINTS" id="PR01590">
    <property type="entry name" value="HTHFIS"/>
</dbReference>
<dbReference type="EMBL" id="PPFX01000020">
    <property type="protein sequence ID" value="PNU19985.1"/>
    <property type="molecule type" value="Genomic_DNA"/>
</dbReference>
<dbReference type="InterPro" id="IPR025944">
    <property type="entry name" value="Sigma_54_int_dom_CS"/>
</dbReference>
<dbReference type="CDD" id="cd00009">
    <property type="entry name" value="AAA"/>
    <property type="match status" value="1"/>
</dbReference>
<dbReference type="PANTHER" id="PTHR32071:SF113">
    <property type="entry name" value="ALGINATE BIOSYNTHESIS TRANSCRIPTIONAL REGULATORY PROTEIN ALGB"/>
    <property type="match status" value="1"/>
</dbReference>
<keyword evidence="3" id="KW-0805">Transcription regulation</keyword>
<dbReference type="GO" id="GO:0000160">
    <property type="term" value="P:phosphorelay signal transduction system"/>
    <property type="evidence" value="ECO:0007669"/>
    <property type="project" value="InterPro"/>
</dbReference>
<dbReference type="InterPro" id="IPR011006">
    <property type="entry name" value="CheY-like_superfamily"/>
</dbReference>
<keyword evidence="5" id="KW-0804">Transcription</keyword>
<dbReference type="InterPro" id="IPR001789">
    <property type="entry name" value="Sig_transdc_resp-reg_receiver"/>
</dbReference>
<feature type="domain" description="Response regulatory" evidence="8">
    <location>
        <begin position="3"/>
        <end position="121"/>
    </location>
</feature>
<name>A0A2K2H9I9_9BACT</name>
<dbReference type="PROSITE" id="PS50045">
    <property type="entry name" value="SIGMA54_INTERACT_4"/>
    <property type="match status" value="1"/>
</dbReference>
<evidence type="ECO:0000256" key="2">
    <source>
        <dbReference type="ARBA" id="ARBA00022840"/>
    </source>
</evidence>
<dbReference type="Pfam" id="PF00072">
    <property type="entry name" value="Response_reg"/>
    <property type="match status" value="1"/>
</dbReference>
<dbReference type="FunFam" id="3.40.50.300:FF:000006">
    <property type="entry name" value="DNA-binding transcriptional regulator NtrC"/>
    <property type="match status" value="1"/>
</dbReference>
<reference evidence="9 10" key="1">
    <citation type="journal article" date="2018" name="Genome Announc.">
        <title>Genome Sequence of Geothermobacter sp. HR-1 Iron Reducer from the Loihi Seamount.</title>
        <authorList>
            <person name="Smith H."/>
            <person name="Abuyen K."/>
            <person name="Tremblay J."/>
            <person name="Savalia P."/>
            <person name="Perez-Rodriguez I."/>
            <person name="Emerson D."/>
            <person name="Tully B."/>
            <person name="Amend J."/>
        </authorList>
    </citation>
    <scope>NUCLEOTIDE SEQUENCE [LARGE SCALE GENOMIC DNA]</scope>
    <source>
        <strain evidence="9 10">HR-1</strain>
    </source>
</reference>
<dbReference type="InterPro" id="IPR027417">
    <property type="entry name" value="P-loop_NTPase"/>
</dbReference>
<dbReference type="PROSITE" id="PS50110">
    <property type="entry name" value="RESPONSE_REGULATORY"/>
    <property type="match status" value="1"/>
</dbReference>
<evidence type="ECO:0000259" key="7">
    <source>
        <dbReference type="PROSITE" id="PS50045"/>
    </source>
</evidence>
<dbReference type="GO" id="GO:0005524">
    <property type="term" value="F:ATP binding"/>
    <property type="evidence" value="ECO:0007669"/>
    <property type="project" value="UniProtKB-KW"/>
</dbReference>
<dbReference type="AlphaFoldDB" id="A0A2K2H9I9"/>
<dbReference type="OrthoDB" id="9814761at2"/>
<dbReference type="InterPro" id="IPR025662">
    <property type="entry name" value="Sigma_54_int_dom_ATP-bd_1"/>
</dbReference>
<dbReference type="Pfam" id="PF25601">
    <property type="entry name" value="AAA_lid_14"/>
    <property type="match status" value="1"/>
</dbReference>
<dbReference type="Gene3D" id="3.40.50.300">
    <property type="entry name" value="P-loop containing nucleotide triphosphate hydrolases"/>
    <property type="match status" value="1"/>
</dbReference>
<evidence type="ECO:0000256" key="3">
    <source>
        <dbReference type="ARBA" id="ARBA00023015"/>
    </source>
</evidence>
<dbReference type="Gene3D" id="1.10.10.60">
    <property type="entry name" value="Homeodomain-like"/>
    <property type="match status" value="1"/>
</dbReference>
<dbReference type="Pfam" id="PF00158">
    <property type="entry name" value="Sigma54_activat"/>
    <property type="match status" value="1"/>
</dbReference>
<comment type="caution">
    <text evidence="9">The sequence shown here is derived from an EMBL/GenBank/DDBJ whole genome shotgun (WGS) entry which is preliminary data.</text>
</comment>
<dbReference type="RefSeq" id="WP_103115598.1">
    <property type="nucleotide sequence ID" value="NZ_PPFX01000020.1"/>
</dbReference>
<dbReference type="SUPFAM" id="SSF52540">
    <property type="entry name" value="P-loop containing nucleoside triphosphate hydrolases"/>
    <property type="match status" value="1"/>
</dbReference>
<dbReference type="Proteomes" id="UP000236340">
    <property type="component" value="Unassembled WGS sequence"/>
</dbReference>
<feature type="modified residue" description="4-aspartylphosphate" evidence="6">
    <location>
        <position position="51"/>
    </location>
</feature>
<dbReference type="InterPro" id="IPR009057">
    <property type="entry name" value="Homeodomain-like_sf"/>
</dbReference>
<dbReference type="CDD" id="cd00156">
    <property type="entry name" value="REC"/>
    <property type="match status" value="1"/>
</dbReference>
<evidence type="ECO:0000256" key="1">
    <source>
        <dbReference type="ARBA" id="ARBA00022741"/>
    </source>
</evidence>
<dbReference type="SMART" id="SM00382">
    <property type="entry name" value="AAA"/>
    <property type="match status" value="1"/>
</dbReference>
<dbReference type="SMART" id="SM00448">
    <property type="entry name" value="REC"/>
    <property type="match status" value="1"/>
</dbReference>
<organism evidence="9 10">
    <name type="scientific">Geothermobacter hydrogeniphilus</name>
    <dbReference type="NCBI Taxonomy" id="1969733"/>
    <lineage>
        <taxon>Bacteria</taxon>
        <taxon>Pseudomonadati</taxon>
        <taxon>Thermodesulfobacteriota</taxon>
        <taxon>Desulfuromonadia</taxon>
        <taxon>Desulfuromonadales</taxon>
        <taxon>Geothermobacteraceae</taxon>
        <taxon>Geothermobacter</taxon>
    </lineage>
</organism>
<dbReference type="GO" id="GO:0043565">
    <property type="term" value="F:sequence-specific DNA binding"/>
    <property type="evidence" value="ECO:0007669"/>
    <property type="project" value="InterPro"/>
</dbReference>
<gene>
    <name evidence="9" type="primary">prsR</name>
    <name evidence="9" type="ORF">C2E25_09955</name>
</gene>
<dbReference type="Pfam" id="PF02954">
    <property type="entry name" value="HTH_8"/>
    <property type="match status" value="1"/>
</dbReference>
<dbReference type="InterPro" id="IPR014264">
    <property type="entry name" value="PEP-CTERM_resp_reg"/>
</dbReference>
<evidence type="ECO:0000313" key="10">
    <source>
        <dbReference type="Proteomes" id="UP000236340"/>
    </source>
</evidence>
<dbReference type="InterPro" id="IPR003593">
    <property type="entry name" value="AAA+_ATPase"/>
</dbReference>
<dbReference type="SUPFAM" id="SSF52172">
    <property type="entry name" value="CheY-like"/>
    <property type="match status" value="1"/>
</dbReference>
<dbReference type="PROSITE" id="PS00675">
    <property type="entry name" value="SIGMA54_INTERACT_1"/>
    <property type="match status" value="1"/>
</dbReference>
<evidence type="ECO:0000256" key="6">
    <source>
        <dbReference type="PROSITE-ProRule" id="PRU00169"/>
    </source>
</evidence>
<dbReference type="SUPFAM" id="SSF46689">
    <property type="entry name" value="Homeodomain-like"/>
    <property type="match status" value="1"/>
</dbReference>
<keyword evidence="4" id="KW-0238">DNA-binding</keyword>
<dbReference type="InterPro" id="IPR058031">
    <property type="entry name" value="AAA_lid_NorR"/>
</dbReference>
<dbReference type="PROSITE" id="PS00676">
    <property type="entry name" value="SIGMA54_INTERACT_2"/>
    <property type="match status" value="1"/>
</dbReference>
<dbReference type="PROSITE" id="PS00688">
    <property type="entry name" value="SIGMA54_INTERACT_3"/>
    <property type="match status" value="1"/>
</dbReference>